<name>A0A6A5YXM9_9PLEO</name>
<evidence type="ECO:0000256" key="1">
    <source>
        <dbReference type="SAM" id="MobiDB-lite"/>
    </source>
</evidence>
<dbReference type="Proteomes" id="UP000799770">
    <property type="component" value="Unassembled WGS sequence"/>
</dbReference>
<keyword evidence="3" id="KW-1185">Reference proteome</keyword>
<evidence type="ECO:0000313" key="3">
    <source>
        <dbReference type="Proteomes" id="UP000799770"/>
    </source>
</evidence>
<gene>
    <name evidence="2" type="ORF">BDV96DRAFT_650498</name>
</gene>
<proteinExistence type="predicted"/>
<organism evidence="2 3">
    <name type="scientific">Lophiotrema nucula</name>
    <dbReference type="NCBI Taxonomy" id="690887"/>
    <lineage>
        <taxon>Eukaryota</taxon>
        <taxon>Fungi</taxon>
        <taxon>Dikarya</taxon>
        <taxon>Ascomycota</taxon>
        <taxon>Pezizomycotina</taxon>
        <taxon>Dothideomycetes</taxon>
        <taxon>Pleosporomycetidae</taxon>
        <taxon>Pleosporales</taxon>
        <taxon>Lophiotremataceae</taxon>
        <taxon>Lophiotrema</taxon>
    </lineage>
</organism>
<dbReference type="AlphaFoldDB" id="A0A6A5YXM9"/>
<sequence length="167" mass="18524">MPLNVNDTDPDHGQVVHDRNDVVARSEGESPASKSMDVEQARSGSTSLNSRYQPGTMVGFGFLKNRNDYPAIARINFNAEKASPGSVTSYHNKKVLPLLNWWVGKPYQAMLNLRDIRDPQGAEVKLFTTRESDRWLGPESKQQPPKLAISARTTTNAVPTGREDTKS</sequence>
<feature type="compositionally biased region" description="Basic and acidic residues" evidence="1">
    <location>
        <begin position="9"/>
        <end position="28"/>
    </location>
</feature>
<feature type="region of interest" description="Disordered" evidence="1">
    <location>
        <begin position="1"/>
        <end position="50"/>
    </location>
</feature>
<protein>
    <submittedName>
        <fullName evidence="2">Uncharacterized protein</fullName>
    </submittedName>
</protein>
<feature type="region of interest" description="Disordered" evidence="1">
    <location>
        <begin position="132"/>
        <end position="167"/>
    </location>
</feature>
<accession>A0A6A5YXM9</accession>
<reference evidence="2" key="1">
    <citation type="journal article" date="2020" name="Stud. Mycol.">
        <title>101 Dothideomycetes genomes: a test case for predicting lifestyles and emergence of pathogens.</title>
        <authorList>
            <person name="Haridas S."/>
            <person name="Albert R."/>
            <person name="Binder M."/>
            <person name="Bloem J."/>
            <person name="Labutti K."/>
            <person name="Salamov A."/>
            <person name="Andreopoulos B."/>
            <person name="Baker S."/>
            <person name="Barry K."/>
            <person name="Bills G."/>
            <person name="Bluhm B."/>
            <person name="Cannon C."/>
            <person name="Castanera R."/>
            <person name="Culley D."/>
            <person name="Daum C."/>
            <person name="Ezra D."/>
            <person name="Gonzalez J."/>
            <person name="Henrissat B."/>
            <person name="Kuo A."/>
            <person name="Liang C."/>
            <person name="Lipzen A."/>
            <person name="Lutzoni F."/>
            <person name="Magnuson J."/>
            <person name="Mondo S."/>
            <person name="Nolan M."/>
            <person name="Ohm R."/>
            <person name="Pangilinan J."/>
            <person name="Park H.-J."/>
            <person name="Ramirez L."/>
            <person name="Alfaro M."/>
            <person name="Sun H."/>
            <person name="Tritt A."/>
            <person name="Yoshinaga Y."/>
            <person name="Zwiers L.-H."/>
            <person name="Turgeon B."/>
            <person name="Goodwin S."/>
            <person name="Spatafora J."/>
            <person name="Crous P."/>
            <person name="Grigoriev I."/>
        </authorList>
    </citation>
    <scope>NUCLEOTIDE SEQUENCE</scope>
    <source>
        <strain evidence="2">CBS 627.86</strain>
    </source>
</reference>
<dbReference type="EMBL" id="ML977336">
    <property type="protein sequence ID" value="KAF2110891.1"/>
    <property type="molecule type" value="Genomic_DNA"/>
</dbReference>
<evidence type="ECO:0000313" key="2">
    <source>
        <dbReference type="EMBL" id="KAF2110891.1"/>
    </source>
</evidence>